<reference evidence="5" key="1">
    <citation type="submission" date="2012-12" db="EMBL/GenBank/DDBJ databases">
        <authorList>
            <person name="Hellsten U."/>
            <person name="Grimwood J."/>
            <person name="Chapman J.A."/>
            <person name="Shapiro H."/>
            <person name="Aerts A."/>
            <person name="Otillar R.P."/>
            <person name="Terry A.Y."/>
            <person name="Boore J.L."/>
            <person name="Simakov O."/>
            <person name="Marletaz F."/>
            <person name="Cho S.-J."/>
            <person name="Edsinger-Gonzales E."/>
            <person name="Havlak P."/>
            <person name="Kuo D.-H."/>
            <person name="Larsson T."/>
            <person name="Lv J."/>
            <person name="Arendt D."/>
            <person name="Savage R."/>
            <person name="Osoegawa K."/>
            <person name="de Jong P."/>
            <person name="Lindberg D.R."/>
            <person name="Seaver E.C."/>
            <person name="Weisblat D.A."/>
            <person name="Putnam N.H."/>
            <person name="Grigoriev I.V."/>
            <person name="Rokhsar D.S."/>
        </authorList>
    </citation>
    <scope>NUCLEOTIDE SEQUENCE</scope>
</reference>
<name>T1EW07_HELRO</name>
<sequence>MEYKHKSGSQKRKEKATALENDKIGSRSLFQFGIIKEKNKTKTAVNFPTSAESPDCPVGLEFSESHRLDENGNSDIQTQNNDSVNIIKDNDASVNIETVERFGFDVGTLPAGPIPTQTIETVIRNGPPRHPDNFLGDGQRAFPTCILKLKLESIFPNIAIALRIFCTIPVTVAEAERTFSKLKQINSV</sequence>
<evidence type="ECO:0000313" key="5">
    <source>
        <dbReference type="Proteomes" id="UP000015101"/>
    </source>
</evidence>
<dbReference type="RefSeq" id="XP_009029125.1">
    <property type="nucleotide sequence ID" value="XM_009030877.1"/>
</dbReference>
<dbReference type="Pfam" id="PF05699">
    <property type="entry name" value="Dimer_Tnp_hAT"/>
    <property type="match status" value="1"/>
</dbReference>
<feature type="domain" description="HAT C-terminal dimerisation" evidence="2">
    <location>
        <begin position="147"/>
        <end position="184"/>
    </location>
</feature>
<accession>T1EW07</accession>
<evidence type="ECO:0000256" key="1">
    <source>
        <dbReference type="SAM" id="MobiDB-lite"/>
    </source>
</evidence>
<dbReference type="HOGENOM" id="CLU_1708717_0_0_1"/>
<evidence type="ECO:0000259" key="2">
    <source>
        <dbReference type="Pfam" id="PF05699"/>
    </source>
</evidence>
<evidence type="ECO:0000313" key="4">
    <source>
        <dbReference type="EnsemblMetazoa" id="HelroP164962"/>
    </source>
</evidence>
<feature type="region of interest" description="Disordered" evidence="1">
    <location>
        <begin position="1"/>
        <end position="20"/>
    </location>
</feature>
<dbReference type="AlphaFoldDB" id="T1EW07"/>
<reference evidence="3 5" key="2">
    <citation type="journal article" date="2013" name="Nature">
        <title>Insights into bilaterian evolution from three spiralian genomes.</title>
        <authorList>
            <person name="Simakov O."/>
            <person name="Marletaz F."/>
            <person name="Cho S.J."/>
            <person name="Edsinger-Gonzales E."/>
            <person name="Havlak P."/>
            <person name="Hellsten U."/>
            <person name="Kuo D.H."/>
            <person name="Larsson T."/>
            <person name="Lv J."/>
            <person name="Arendt D."/>
            <person name="Savage R."/>
            <person name="Osoegawa K."/>
            <person name="de Jong P."/>
            <person name="Grimwood J."/>
            <person name="Chapman J.A."/>
            <person name="Shapiro H."/>
            <person name="Aerts A."/>
            <person name="Otillar R.P."/>
            <person name="Terry A.Y."/>
            <person name="Boore J.L."/>
            <person name="Grigoriev I.V."/>
            <person name="Lindberg D.R."/>
            <person name="Seaver E.C."/>
            <person name="Weisblat D.A."/>
            <person name="Putnam N.H."/>
            <person name="Rokhsar D.S."/>
        </authorList>
    </citation>
    <scope>NUCLEOTIDE SEQUENCE</scope>
</reference>
<gene>
    <name evidence="4" type="primary">20200757</name>
    <name evidence="3" type="ORF">HELRODRAFT_164962</name>
</gene>
<dbReference type="GeneID" id="20200757"/>
<dbReference type="InterPro" id="IPR008906">
    <property type="entry name" value="HATC_C_dom"/>
</dbReference>
<keyword evidence="5" id="KW-1185">Reference proteome</keyword>
<dbReference type="Proteomes" id="UP000015101">
    <property type="component" value="Unassembled WGS sequence"/>
</dbReference>
<evidence type="ECO:0000313" key="3">
    <source>
        <dbReference type="EMBL" id="ESN92831.1"/>
    </source>
</evidence>
<dbReference type="GO" id="GO:0046983">
    <property type="term" value="F:protein dimerization activity"/>
    <property type="evidence" value="ECO:0007669"/>
    <property type="project" value="InterPro"/>
</dbReference>
<dbReference type="KEGG" id="hro:HELRODRAFT_164962"/>
<dbReference type="CTD" id="20200757"/>
<reference evidence="4" key="3">
    <citation type="submission" date="2015-06" db="UniProtKB">
        <authorList>
            <consortium name="EnsemblMetazoa"/>
        </authorList>
    </citation>
    <scope>IDENTIFICATION</scope>
</reference>
<dbReference type="InParanoid" id="T1EW07"/>
<feature type="compositionally biased region" description="Basic residues" evidence="1">
    <location>
        <begin position="1"/>
        <end position="14"/>
    </location>
</feature>
<dbReference type="EnsemblMetazoa" id="HelroT164962">
    <property type="protein sequence ID" value="HelroP164962"/>
    <property type="gene ID" value="HelroG164962"/>
</dbReference>
<proteinExistence type="predicted"/>
<dbReference type="EMBL" id="AMQM01001891">
    <property type="status" value="NOT_ANNOTATED_CDS"/>
    <property type="molecule type" value="Genomic_DNA"/>
</dbReference>
<dbReference type="EMBL" id="KB097639">
    <property type="protein sequence ID" value="ESN92831.1"/>
    <property type="molecule type" value="Genomic_DNA"/>
</dbReference>
<organism evidence="4 5">
    <name type="scientific">Helobdella robusta</name>
    <name type="common">Californian leech</name>
    <dbReference type="NCBI Taxonomy" id="6412"/>
    <lineage>
        <taxon>Eukaryota</taxon>
        <taxon>Metazoa</taxon>
        <taxon>Spiralia</taxon>
        <taxon>Lophotrochozoa</taxon>
        <taxon>Annelida</taxon>
        <taxon>Clitellata</taxon>
        <taxon>Hirudinea</taxon>
        <taxon>Rhynchobdellida</taxon>
        <taxon>Glossiphoniidae</taxon>
        <taxon>Helobdella</taxon>
    </lineage>
</organism>
<protein>
    <recommendedName>
        <fullName evidence="2">HAT C-terminal dimerisation domain-containing protein</fullName>
    </recommendedName>
</protein>